<dbReference type="EMBL" id="MK281452">
    <property type="protein sequence ID" value="QAA11284.1"/>
    <property type="molecule type" value="Genomic_DNA"/>
</dbReference>
<name>A0A3R5QQW0_9STRA</name>
<organism evidence="2">
    <name type="scientific">Characiopsis acuta</name>
    <dbReference type="NCBI Taxonomy" id="2040456"/>
    <lineage>
        <taxon>Eukaryota</taxon>
        <taxon>Sar</taxon>
        <taxon>Stramenopiles</taxon>
        <taxon>Ochrophyta</taxon>
        <taxon>Eustigmatophyceae</taxon>
        <taxon>Eustigmatales</taxon>
        <taxon>Chlorobotryaceae</taxon>
        <taxon>Characiopsis</taxon>
    </lineage>
</organism>
<evidence type="ECO:0000256" key="1">
    <source>
        <dbReference type="SAM" id="Phobius"/>
    </source>
</evidence>
<keyword evidence="1" id="KW-0812">Transmembrane</keyword>
<feature type="transmembrane region" description="Helical" evidence="1">
    <location>
        <begin position="436"/>
        <end position="457"/>
    </location>
</feature>
<reference evidence="2" key="1">
    <citation type="journal article" date="2019" name="Genome Biol. Evol.">
        <title>Plastid Genomes and Proteins Illuminate the Evolution of Eustigmatophyte Algae and Their Bacterial Endosymbionts.</title>
        <authorList>
            <person name="Sevcikova T."/>
            <person name="Yurchenko T."/>
            <person name="Fawley K.P."/>
            <person name="Amaral R."/>
            <person name="Strnad H."/>
            <person name="Santos L.M."/>
            <person name="Fawley M.W."/>
            <person name="Elias M."/>
        </authorList>
    </citation>
    <scope>NUCLEOTIDE SEQUENCE</scope>
    <source>
        <strain evidence="2">ACOI 456</strain>
    </source>
</reference>
<feature type="transmembrane region" description="Helical" evidence="1">
    <location>
        <begin position="262"/>
        <end position="285"/>
    </location>
</feature>
<keyword evidence="2" id="KW-0934">Plastid</keyword>
<keyword evidence="1" id="KW-0472">Membrane</keyword>
<dbReference type="AlphaFoldDB" id="A0A3R5QQW0"/>
<accession>A0A3R5QQW0</accession>
<evidence type="ECO:0000313" key="2">
    <source>
        <dbReference type="EMBL" id="QAA11284.1"/>
    </source>
</evidence>
<feature type="transmembrane region" description="Helical" evidence="1">
    <location>
        <begin position="93"/>
        <end position="110"/>
    </location>
</feature>
<keyword evidence="1" id="KW-1133">Transmembrane helix</keyword>
<feature type="transmembrane region" description="Helical" evidence="1">
    <location>
        <begin position="323"/>
        <end position="342"/>
    </location>
</feature>
<protein>
    <submittedName>
        <fullName evidence="2">Uncharacterized protein</fullName>
    </submittedName>
</protein>
<dbReference type="RefSeq" id="YP_009550351.1">
    <property type="nucleotide sequence ID" value="NC_040294.1"/>
</dbReference>
<geneLocation type="plastid" evidence="2"/>
<feature type="transmembrane region" description="Helical" evidence="1">
    <location>
        <begin position="348"/>
        <end position="370"/>
    </location>
</feature>
<dbReference type="GeneID" id="38947310"/>
<gene>
    <name evidence="2" type="primary">ycf60</name>
</gene>
<sequence>MSNSSDNLEKMLFVSDEPTKKTAQEIFKKSLTFSYQVTSSKKTFSNSLSLRNKKFNFLRKLSTQYLKKSANNLTLQQSYKGLYNKALKNFYEGYKLSIYSFVLLVYLRTLKKLQKTYQEQKNLYKTYFKIIYPKLNLLDIYCSKLFKTINNLIKKIFNLLVFLKLNFALNYKKNLRFYSSSSNFLNFFYQMENKIFKIFYKTLIRFQKQINYLKTNTQIKVVKQNLLAFLDELEKTKGKIKQFFLYFLAIDKKQFFSYSERFILIFSIYFLPFIFLSTQALVPLIDEYEYVIVNPVTSSVFNKIPFLIDLIKVFRPIITNPMLLFWVPLGYYLTFTSAYRSLKISYKVAYNGTIAAIFLIINYSCVLMQFMMKLAFDSVKIIHDIFFTSYLIKHLGKNKNKERDEAMKVFASLVKRYDSEIRKNYYEFLLLINHRIFSHLAFLSLAALVYNCIYYIIHNKNPEIILVTKTALATIKNPQEEE</sequence>
<proteinExistence type="predicted"/>